<dbReference type="Gene3D" id="1.25.40.10">
    <property type="entry name" value="Tetratricopeptide repeat domain"/>
    <property type="match status" value="2"/>
</dbReference>
<dbReference type="Pfam" id="PF20431">
    <property type="entry name" value="E_motif"/>
    <property type="match status" value="1"/>
</dbReference>
<dbReference type="AlphaFoldDB" id="A0A835UGG4"/>
<comment type="caution">
    <text evidence="2">The sequence shown here is derived from an EMBL/GenBank/DDBJ whole genome shotgun (WGS) entry which is preliminary data.</text>
</comment>
<dbReference type="PROSITE" id="PS51257">
    <property type="entry name" value="PROKAR_LIPOPROTEIN"/>
    <property type="match status" value="1"/>
</dbReference>
<organism evidence="2 3">
    <name type="scientific">Vanilla planifolia</name>
    <name type="common">Vanilla</name>
    <dbReference type="NCBI Taxonomy" id="51239"/>
    <lineage>
        <taxon>Eukaryota</taxon>
        <taxon>Viridiplantae</taxon>
        <taxon>Streptophyta</taxon>
        <taxon>Embryophyta</taxon>
        <taxon>Tracheophyta</taxon>
        <taxon>Spermatophyta</taxon>
        <taxon>Magnoliopsida</taxon>
        <taxon>Liliopsida</taxon>
        <taxon>Asparagales</taxon>
        <taxon>Orchidaceae</taxon>
        <taxon>Vanilloideae</taxon>
        <taxon>Vanilleae</taxon>
        <taxon>Vanilla</taxon>
    </lineage>
</organism>
<name>A0A835UGG4_VANPL</name>
<dbReference type="Proteomes" id="UP000639772">
    <property type="component" value="Chromosome 12"/>
</dbReference>
<dbReference type="EMBL" id="JADCNM010000012">
    <property type="protein sequence ID" value="KAG0460060.1"/>
    <property type="molecule type" value="Genomic_DNA"/>
</dbReference>
<dbReference type="InterPro" id="IPR011990">
    <property type="entry name" value="TPR-like_helical_dom_sf"/>
</dbReference>
<dbReference type="GO" id="GO:0003723">
    <property type="term" value="F:RNA binding"/>
    <property type="evidence" value="ECO:0007669"/>
    <property type="project" value="InterPro"/>
</dbReference>
<accession>A0A835UGG4</accession>
<proteinExistence type="predicted"/>
<dbReference type="InterPro" id="IPR002885">
    <property type="entry name" value="PPR_rpt"/>
</dbReference>
<dbReference type="OrthoDB" id="426361at2759"/>
<protein>
    <recommendedName>
        <fullName evidence="4">Pentatricopeptide repeat-containing protein</fullName>
    </recommendedName>
</protein>
<evidence type="ECO:0000313" key="2">
    <source>
        <dbReference type="EMBL" id="KAG0460060.1"/>
    </source>
</evidence>
<dbReference type="FunFam" id="1.25.40.10:FF:001236">
    <property type="entry name" value="Pentatricopeptide repeat-containing protein At3g28660"/>
    <property type="match status" value="1"/>
</dbReference>
<dbReference type="InterPro" id="IPR046960">
    <property type="entry name" value="PPR_At4g14850-like_plant"/>
</dbReference>
<dbReference type="PANTHER" id="PTHR47926">
    <property type="entry name" value="PENTATRICOPEPTIDE REPEAT-CONTAINING PROTEIN"/>
    <property type="match status" value="1"/>
</dbReference>
<dbReference type="GO" id="GO:0009451">
    <property type="term" value="P:RNA modification"/>
    <property type="evidence" value="ECO:0007669"/>
    <property type="project" value="InterPro"/>
</dbReference>
<dbReference type="Pfam" id="PF12854">
    <property type="entry name" value="PPR_1"/>
    <property type="match status" value="1"/>
</dbReference>
<evidence type="ECO:0000313" key="3">
    <source>
        <dbReference type="Proteomes" id="UP000639772"/>
    </source>
</evidence>
<keyword evidence="1" id="KW-0677">Repeat</keyword>
<dbReference type="Pfam" id="PF01535">
    <property type="entry name" value="PPR"/>
    <property type="match status" value="2"/>
</dbReference>
<evidence type="ECO:0000256" key="1">
    <source>
        <dbReference type="ARBA" id="ARBA00022737"/>
    </source>
</evidence>
<dbReference type="PANTHER" id="PTHR47926:SF437">
    <property type="entry name" value="PENTACOTRIPEPTIDE-REPEAT REGION OF PRORP DOMAIN-CONTAINING PROTEIN"/>
    <property type="match status" value="1"/>
</dbReference>
<reference evidence="2 3" key="1">
    <citation type="journal article" date="2020" name="Nat. Food">
        <title>A phased Vanilla planifolia genome enables genetic improvement of flavour and production.</title>
        <authorList>
            <person name="Hasing T."/>
            <person name="Tang H."/>
            <person name="Brym M."/>
            <person name="Khazi F."/>
            <person name="Huang T."/>
            <person name="Chambers A.H."/>
        </authorList>
    </citation>
    <scope>NUCLEOTIDE SEQUENCE [LARGE SCALE GENOMIC DNA]</scope>
    <source>
        <tissue evidence="2">Leaf</tissue>
    </source>
</reference>
<sequence length="408" mass="44806">MLRSPNPSAAPNHHSYPFALAACIAIPSFFSGTQIHSLIVRNGLASADHYVQTAALRLYTQTQNDISQAQKLFDEFSQRDAVHLDILMTGYIRHGFAAEASCLFQDALAAGFELDKHVITTALTACSHAGDLKQGNWIHSYLVEKHSDFLKDTFIGSALISMYAKCGCIDEAVKVFDTAPERNSFLWAAMVGGFAVHGFANDAIFCLSRMQDEDGLRPDGITILSAMSACSHAGVVDNGLKLLAEMELRYGLMPQHEHYSCAVDMLCKVGRLADALKLIRQMPMKPLASVWGSLLTGCRIYSNVELAELAAAELQSIAWNDGNDEGVFVQLSNIYMNANKREDARRIRKLIGMSGIKKIPACSAIEVDGEISSFVAGDPVHPQRVQIWWILNVFMDHAGVIEMEDMGF</sequence>
<dbReference type="InterPro" id="IPR046848">
    <property type="entry name" value="E_motif"/>
</dbReference>
<evidence type="ECO:0008006" key="4">
    <source>
        <dbReference type="Google" id="ProtNLM"/>
    </source>
</evidence>
<gene>
    <name evidence="2" type="ORF">HPP92_023188</name>
</gene>